<sequence length="59" mass="7034">MWVEIAAPLTHDTEIERNGREKGTSSVMVRRRRRQLVQCRSAKVAAEKLKRERDWGRRE</sequence>
<dbReference type="AlphaFoldDB" id="A0A067JHS2"/>
<reference evidence="1 2" key="1">
    <citation type="journal article" date="2014" name="PLoS ONE">
        <title>Global Analysis of Gene Expression Profiles in Physic Nut (Jatropha curcas L.) Seedlings Exposed to Salt Stress.</title>
        <authorList>
            <person name="Zhang L."/>
            <person name="Zhang C."/>
            <person name="Wu P."/>
            <person name="Chen Y."/>
            <person name="Li M."/>
            <person name="Jiang H."/>
            <person name="Wu G."/>
        </authorList>
    </citation>
    <scope>NUCLEOTIDE SEQUENCE [LARGE SCALE GENOMIC DNA]</scope>
    <source>
        <strain evidence="2">cv. GZQX0401</strain>
        <tissue evidence="1">Young leaves</tissue>
    </source>
</reference>
<proteinExistence type="predicted"/>
<dbReference type="EMBL" id="KK915213">
    <property type="protein sequence ID" value="KDP23417.1"/>
    <property type="molecule type" value="Genomic_DNA"/>
</dbReference>
<evidence type="ECO:0000313" key="2">
    <source>
        <dbReference type="Proteomes" id="UP000027138"/>
    </source>
</evidence>
<gene>
    <name evidence="1" type="ORF">JCGZ_23250</name>
</gene>
<organism evidence="1 2">
    <name type="scientific">Jatropha curcas</name>
    <name type="common">Barbados nut</name>
    <dbReference type="NCBI Taxonomy" id="180498"/>
    <lineage>
        <taxon>Eukaryota</taxon>
        <taxon>Viridiplantae</taxon>
        <taxon>Streptophyta</taxon>
        <taxon>Embryophyta</taxon>
        <taxon>Tracheophyta</taxon>
        <taxon>Spermatophyta</taxon>
        <taxon>Magnoliopsida</taxon>
        <taxon>eudicotyledons</taxon>
        <taxon>Gunneridae</taxon>
        <taxon>Pentapetalae</taxon>
        <taxon>rosids</taxon>
        <taxon>fabids</taxon>
        <taxon>Malpighiales</taxon>
        <taxon>Euphorbiaceae</taxon>
        <taxon>Crotonoideae</taxon>
        <taxon>Jatropheae</taxon>
        <taxon>Jatropha</taxon>
    </lineage>
</organism>
<keyword evidence="2" id="KW-1185">Reference proteome</keyword>
<dbReference type="Proteomes" id="UP000027138">
    <property type="component" value="Unassembled WGS sequence"/>
</dbReference>
<evidence type="ECO:0000313" key="1">
    <source>
        <dbReference type="EMBL" id="KDP23417.1"/>
    </source>
</evidence>
<protein>
    <submittedName>
        <fullName evidence="1">Uncharacterized protein</fullName>
    </submittedName>
</protein>
<accession>A0A067JHS2</accession>
<name>A0A067JHS2_JATCU</name>